<evidence type="ECO:0000256" key="4">
    <source>
        <dbReference type="RuleBase" id="RU000682"/>
    </source>
</evidence>
<evidence type="ECO:0000256" key="1">
    <source>
        <dbReference type="ARBA" id="ARBA00004123"/>
    </source>
</evidence>
<dbReference type="InterPro" id="IPR046327">
    <property type="entry name" value="HXA1/B1/D1"/>
</dbReference>
<evidence type="ECO:0000313" key="7">
    <source>
        <dbReference type="EMBL" id="CAF4397914.1"/>
    </source>
</evidence>
<proteinExistence type="predicted"/>
<dbReference type="CDD" id="cd00086">
    <property type="entry name" value="homeodomain"/>
    <property type="match status" value="1"/>
</dbReference>
<dbReference type="GO" id="GO:0005634">
    <property type="term" value="C:nucleus"/>
    <property type="evidence" value="ECO:0007669"/>
    <property type="project" value="UniProtKB-SubCell"/>
</dbReference>
<organism evidence="6 8">
    <name type="scientific">Rotaria magnacalcarata</name>
    <dbReference type="NCBI Taxonomy" id="392030"/>
    <lineage>
        <taxon>Eukaryota</taxon>
        <taxon>Metazoa</taxon>
        <taxon>Spiralia</taxon>
        <taxon>Gnathifera</taxon>
        <taxon>Rotifera</taxon>
        <taxon>Eurotatoria</taxon>
        <taxon>Bdelloidea</taxon>
        <taxon>Philodinida</taxon>
        <taxon>Philodinidae</taxon>
        <taxon>Rotaria</taxon>
    </lineage>
</organism>
<comment type="caution">
    <text evidence="6">The sequence shown here is derived from an EMBL/GenBank/DDBJ whole genome shotgun (WGS) entry which is preliminary data.</text>
</comment>
<evidence type="ECO:0000256" key="3">
    <source>
        <dbReference type="PROSITE-ProRule" id="PRU00108"/>
    </source>
</evidence>
<keyword evidence="3 4" id="KW-0238">DNA-binding</keyword>
<dbReference type="InterPro" id="IPR009057">
    <property type="entry name" value="Homeodomain-like_sf"/>
</dbReference>
<dbReference type="GO" id="GO:0000978">
    <property type="term" value="F:RNA polymerase II cis-regulatory region sequence-specific DNA binding"/>
    <property type="evidence" value="ECO:0007669"/>
    <property type="project" value="TreeGrafter"/>
</dbReference>
<protein>
    <recommendedName>
        <fullName evidence="5">Homeobox domain-containing protein</fullName>
    </recommendedName>
</protein>
<evidence type="ECO:0000313" key="8">
    <source>
        <dbReference type="Proteomes" id="UP000681967"/>
    </source>
</evidence>
<keyword evidence="3 4" id="KW-0371">Homeobox</keyword>
<dbReference type="PROSITE" id="PS50071">
    <property type="entry name" value="HOMEOBOX_2"/>
    <property type="match status" value="1"/>
</dbReference>
<feature type="domain" description="Homeobox" evidence="5">
    <location>
        <begin position="10"/>
        <end position="57"/>
    </location>
</feature>
<sequence length="57" mass="6583">GSSTENLINNAANNGRTSYSNKQLTELEKEFHFSRYLTRARRIEIATLLQLNENQVK</sequence>
<dbReference type="AlphaFoldDB" id="A0A8S2TC25"/>
<evidence type="ECO:0000256" key="2">
    <source>
        <dbReference type="ARBA" id="ARBA00022473"/>
    </source>
</evidence>
<dbReference type="SUPFAM" id="SSF46689">
    <property type="entry name" value="Homeodomain-like"/>
    <property type="match status" value="1"/>
</dbReference>
<gene>
    <name evidence="6" type="ORF">BYL167_LOCUS26359</name>
    <name evidence="7" type="ORF">GIL414_LOCUS30026</name>
</gene>
<dbReference type="EMBL" id="CAJOBH010030016">
    <property type="protein sequence ID" value="CAF4271859.1"/>
    <property type="molecule type" value="Genomic_DNA"/>
</dbReference>
<dbReference type="Gene3D" id="1.10.10.60">
    <property type="entry name" value="Homeodomain-like"/>
    <property type="match status" value="1"/>
</dbReference>
<reference evidence="6" key="1">
    <citation type="submission" date="2021-02" db="EMBL/GenBank/DDBJ databases">
        <authorList>
            <person name="Nowell W R."/>
        </authorList>
    </citation>
    <scope>NUCLEOTIDE SEQUENCE</scope>
</reference>
<dbReference type="Proteomes" id="UP000681720">
    <property type="component" value="Unassembled WGS sequence"/>
</dbReference>
<keyword evidence="3 4" id="KW-0539">Nucleus</keyword>
<accession>A0A8S2TC25</accession>
<keyword evidence="2" id="KW-0217">Developmental protein</keyword>
<dbReference type="PANTHER" id="PTHR45946:SF4">
    <property type="entry name" value="HOMEOBOX PROTEIN ROUGH-RELATED"/>
    <property type="match status" value="1"/>
</dbReference>
<comment type="subcellular location">
    <subcellularLocation>
        <location evidence="1 3 4">Nucleus</location>
    </subcellularLocation>
</comment>
<dbReference type="Proteomes" id="UP000681967">
    <property type="component" value="Unassembled WGS sequence"/>
</dbReference>
<feature type="non-terminal residue" evidence="6">
    <location>
        <position position="57"/>
    </location>
</feature>
<name>A0A8S2TC25_9BILA</name>
<dbReference type="EMBL" id="CAJOBJ010056246">
    <property type="protein sequence ID" value="CAF4397914.1"/>
    <property type="molecule type" value="Genomic_DNA"/>
</dbReference>
<feature type="non-terminal residue" evidence="6">
    <location>
        <position position="1"/>
    </location>
</feature>
<dbReference type="PANTHER" id="PTHR45946">
    <property type="entry name" value="HOMEOBOX PROTEIN ROUGH-RELATED"/>
    <property type="match status" value="1"/>
</dbReference>
<dbReference type="GO" id="GO:0000981">
    <property type="term" value="F:DNA-binding transcription factor activity, RNA polymerase II-specific"/>
    <property type="evidence" value="ECO:0007669"/>
    <property type="project" value="TreeGrafter"/>
</dbReference>
<dbReference type="InterPro" id="IPR001356">
    <property type="entry name" value="HD"/>
</dbReference>
<dbReference type="Pfam" id="PF00046">
    <property type="entry name" value="Homeodomain"/>
    <property type="match status" value="1"/>
</dbReference>
<dbReference type="SMART" id="SM00389">
    <property type="entry name" value="HOX"/>
    <property type="match status" value="1"/>
</dbReference>
<evidence type="ECO:0000313" key="6">
    <source>
        <dbReference type="EMBL" id="CAF4271859.1"/>
    </source>
</evidence>
<evidence type="ECO:0000259" key="5">
    <source>
        <dbReference type="PROSITE" id="PS50071"/>
    </source>
</evidence>